<dbReference type="InterPro" id="IPR000182">
    <property type="entry name" value="GNAT_dom"/>
</dbReference>
<organism evidence="4 5">
    <name type="scientific">Pseudomarimonas arenosa</name>
    <dbReference type="NCBI Taxonomy" id="2774145"/>
    <lineage>
        <taxon>Bacteria</taxon>
        <taxon>Pseudomonadati</taxon>
        <taxon>Pseudomonadota</taxon>
        <taxon>Gammaproteobacteria</taxon>
        <taxon>Lysobacterales</taxon>
        <taxon>Lysobacteraceae</taxon>
        <taxon>Pseudomarimonas</taxon>
    </lineage>
</organism>
<evidence type="ECO:0000256" key="1">
    <source>
        <dbReference type="ARBA" id="ARBA00022679"/>
    </source>
</evidence>
<feature type="domain" description="N-acetyltransferase" evidence="3">
    <location>
        <begin position="1"/>
        <end position="161"/>
    </location>
</feature>
<dbReference type="CDD" id="cd04301">
    <property type="entry name" value="NAT_SF"/>
    <property type="match status" value="1"/>
</dbReference>
<keyword evidence="5" id="KW-1185">Reference proteome</keyword>
<dbReference type="GO" id="GO:0016747">
    <property type="term" value="F:acyltransferase activity, transferring groups other than amino-acyl groups"/>
    <property type="evidence" value="ECO:0007669"/>
    <property type="project" value="InterPro"/>
</dbReference>
<dbReference type="InterPro" id="IPR016890">
    <property type="entry name" value="UCP028520"/>
</dbReference>
<dbReference type="SUPFAM" id="SSF55729">
    <property type="entry name" value="Acyl-CoA N-acyltransferases (Nat)"/>
    <property type="match status" value="1"/>
</dbReference>
<dbReference type="RefSeq" id="WP_192029845.1">
    <property type="nucleotide sequence ID" value="NZ_JACYTR010000022.1"/>
</dbReference>
<evidence type="ECO:0000313" key="4">
    <source>
        <dbReference type="EMBL" id="MBD8526424.1"/>
    </source>
</evidence>
<accession>A0AAW3ZP53</accession>
<name>A0AAW3ZP53_9GAMM</name>
<dbReference type="PIRSF" id="PIRSF028520">
    <property type="entry name" value="UCP028520"/>
    <property type="match status" value="1"/>
</dbReference>
<reference evidence="4 5" key="1">
    <citation type="submission" date="2020-09" db="EMBL/GenBank/DDBJ databases">
        <title>Pseudoxanthomonas sp. CAU 1598 isolated from sand of Yaerae Beach.</title>
        <authorList>
            <person name="Kim W."/>
        </authorList>
    </citation>
    <scope>NUCLEOTIDE SEQUENCE [LARGE SCALE GENOMIC DNA]</scope>
    <source>
        <strain evidence="4 5">CAU 1598</strain>
    </source>
</reference>
<dbReference type="PANTHER" id="PTHR43877">
    <property type="entry name" value="AMINOALKYLPHOSPHONATE N-ACETYLTRANSFERASE-RELATED-RELATED"/>
    <property type="match status" value="1"/>
</dbReference>
<dbReference type="InterPro" id="IPR050832">
    <property type="entry name" value="Bact_Acetyltransf"/>
</dbReference>
<evidence type="ECO:0000313" key="5">
    <source>
        <dbReference type="Proteomes" id="UP000613768"/>
    </source>
</evidence>
<evidence type="ECO:0000256" key="2">
    <source>
        <dbReference type="ARBA" id="ARBA00023315"/>
    </source>
</evidence>
<dbReference type="EMBL" id="JACYTR010000022">
    <property type="protein sequence ID" value="MBD8526424.1"/>
    <property type="molecule type" value="Genomic_DNA"/>
</dbReference>
<evidence type="ECO:0000259" key="3">
    <source>
        <dbReference type="PROSITE" id="PS51186"/>
    </source>
</evidence>
<protein>
    <submittedName>
        <fullName evidence="4">GNAT family N-acetyltransferase</fullName>
    </submittedName>
</protein>
<dbReference type="Gene3D" id="3.40.630.30">
    <property type="match status" value="1"/>
</dbReference>
<dbReference type="Pfam" id="PF00583">
    <property type="entry name" value="Acetyltransf_1"/>
    <property type="match status" value="1"/>
</dbReference>
<dbReference type="PROSITE" id="PS51186">
    <property type="entry name" value="GNAT"/>
    <property type="match status" value="1"/>
</dbReference>
<dbReference type="InterPro" id="IPR016181">
    <property type="entry name" value="Acyl_CoA_acyltransferase"/>
</dbReference>
<dbReference type="PANTHER" id="PTHR43877:SF2">
    <property type="entry name" value="AMINOALKYLPHOSPHONATE N-ACETYLTRANSFERASE-RELATED"/>
    <property type="match status" value="1"/>
</dbReference>
<dbReference type="AlphaFoldDB" id="A0AAW3ZP53"/>
<comment type="caution">
    <text evidence="4">The sequence shown here is derived from an EMBL/GenBank/DDBJ whole genome shotgun (WGS) entry which is preliminary data.</text>
</comment>
<keyword evidence="2" id="KW-0012">Acyltransferase</keyword>
<proteinExistence type="predicted"/>
<keyword evidence="1" id="KW-0808">Transferase</keyword>
<sequence>MIIRPASAADFPAVLALNQASVQFLSPLDAARLGRLHAEACLHLLVELEDRIGAFLLAFREGANYDSPNYRWFQTRYPHFLYVDRVVVDATARGQGLGKRLYQRVFDTARALGTACVACEFDLDPPNPISAAFHAHFGFREVGRQAVMDGKKQVSLQVACLSGRGQARSP</sequence>
<dbReference type="Proteomes" id="UP000613768">
    <property type="component" value="Unassembled WGS sequence"/>
</dbReference>
<gene>
    <name evidence="4" type="ORF">IFO71_11815</name>
</gene>